<dbReference type="EMBL" id="JFAD01000007">
    <property type="protein sequence ID" value="EXU61426.1"/>
    <property type="molecule type" value="Genomic_DNA"/>
</dbReference>
<dbReference type="PATRIC" id="fig|1188239.3.peg.155"/>
<comment type="caution">
    <text evidence="1">The sequence shown here is derived from an EMBL/GenBank/DDBJ whole genome shotgun (WGS) entry which is preliminary data.</text>
</comment>
<sequence length="156" mass="18688">MESQLWNFRILTPENKTINFKDCKIYINIEQEKYFAPLEPFIVSNLDFSLIKIEISSGVFYFFAHKSLLFSLENSASIRLYDDLIFYKTDKKEYYIQKKSNQKSKNTLLHKLQMQANLELSSNLELYNNYMLAKQENEQNRLMQLFFLVQTEVNHV</sequence>
<dbReference type="RefSeq" id="WP_044283906.1">
    <property type="nucleotide sequence ID" value="NZ_JFAD01000007.1"/>
</dbReference>
<dbReference type="STRING" id="1188239.MOVI_0460"/>
<organism evidence="1 2">
    <name type="scientific">Mesomycoplasma ovipneumoniae 14811</name>
    <dbReference type="NCBI Taxonomy" id="1188239"/>
    <lineage>
        <taxon>Bacteria</taxon>
        <taxon>Bacillati</taxon>
        <taxon>Mycoplasmatota</taxon>
        <taxon>Mycoplasmoidales</taxon>
        <taxon>Metamycoplasmataceae</taxon>
        <taxon>Mesomycoplasma</taxon>
    </lineage>
</organism>
<dbReference type="AlphaFoldDB" id="A0A014KWN6"/>
<dbReference type="NCBIfam" id="NF045935">
    <property type="entry name" value="MSC_0621_epsi"/>
    <property type="match status" value="1"/>
</dbReference>
<accession>A0A014KWN6</accession>
<dbReference type="Proteomes" id="UP000020977">
    <property type="component" value="Unassembled WGS sequence"/>
</dbReference>
<gene>
    <name evidence="1" type="ORF">MOVI_0460</name>
</gene>
<proteinExistence type="predicted"/>
<dbReference type="GeneID" id="89471850"/>
<name>A0A014KWN6_9BACT</name>
<protein>
    <submittedName>
        <fullName evidence="1">Uncharacterized protein</fullName>
    </submittedName>
</protein>
<evidence type="ECO:0000313" key="2">
    <source>
        <dbReference type="Proteomes" id="UP000020977"/>
    </source>
</evidence>
<reference evidence="1 2" key="1">
    <citation type="submission" date="2014-03" db="EMBL/GenBank/DDBJ databases">
        <title>Genome sequence of Mycoplasma ovipneumoniae strain 14811.</title>
        <authorList>
            <person name="Sirand-Pugnet P."/>
            <person name="Breton M."/>
            <person name="Dordet-Frisoni E."/>
            <person name="Baranowski E."/>
            <person name="Barre A."/>
            <person name="Couture C."/>
            <person name="Dupuy V."/>
            <person name="Gaurivaud P."/>
            <person name="Jacob D."/>
            <person name="Lemaitre C."/>
            <person name="Manso-Silvan L."/>
            <person name="Nikolski M."/>
            <person name="Nouvel L.-X."/>
            <person name="Poumarat F."/>
            <person name="Tardy F."/>
            <person name="Thebault P."/>
            <person name="Theil S."/>
            <person name="Citti C."/>
            <person name="Thiaucourt F."/>
            <person name="Blanchard A."/>
        </authorList>
    </citation>
    <scope>NUCLEOTIDE SEQUENCE [LARGE SCALE GENOMIC DNA]</scope>
    <source>
        <strain evidence="1 2">14811</strain>
    </source>
</reference>
<dbReference type="eggNOG" id="ENOG5031YRM">
    <property type="taxonomic scope" value="Bacteria"/>
</dbReference>
<evidence type="ECO:0000313" key="1">
    <source>
        <dbReference type="EMBL" id="EXU61426.1"/>
    </source>
</evidence>